<evidence type="ECO:0000313" key="2">
    <source>
        <dbReference type="EMBL" id="MFC4126362.1"/>
    </source>
</evidence>
<protein>
    <submittedName>
        <fullName evidence="2">Uma2 family endonuclease</fullName>
    </submittedName>
</protein>
<proteinExistence type="predicted"/>
<dbReference type="InterPro" id="IPR012296">
    <property type="entry name" value="Nuclease_put_TT1808"/>
</dbReference>
<dbReference type="SUPFAM" id="SSF52980">
    <property type="entry name" value="Restriction endonuclease-like"/>
    <property type="match status" value="1"/>
</dbReference>
<evidence type="ECO:0000313" key="3">
    <source>
        <dbReference type="Proteomes" id="UP001595767"/>
    </source>
</evidence>
<accession>A0ABV8L656</accession>
<dbReference type="CDD" id="cd06260">
    <property type="entry name" value="DUF820-like"/>
    <property type="match status" value="1"/>
</dbReference>
<dbReference type="GO" id="GO:0004519">
    <property type="term" value="F:endonuclease activity"/>
    <property type="evidence" value="ECO:0007669"/>
    <property type="project" value="UniProtKB-KW"/>
</dbReference>
<dbReference type="Pfam" id="PF05685">
    <property type="entry name" value="Uma2"/>
    <property type="match status" value="1"/>
</dbReference>
<sequence length="222" mass="25615">MPTPHVERPELPSTMTWEELGQLPPEVADFVELRDGTPVWIADEVLLRHGPAEHQRYSRRFANALEREARAHMSTDHDVCWQVDQETNVFFRPDKSSFLTPDFMIFRCLRDEFGWVFAEDVLLAGEVLSPANTPKSIEEKKRRYAEGGIAWYWEVELAPNPRRVAVVRAYALSTDEVRLPQGVTPLRRANYILTGEWIADEHTGVQTTHPFTIDIPWTDLAF</sequence>
<gene>
    <name evidence="2" type="ORF">ACFOW8_15605</name>
</gene>
<organism evidence="2 3">
    <name type="scientific">Nocardia rhizosphaerae</name>
    <dbReference type="NCBI Taxonomy" id="1691571"/>
    <lineage>
        <taxon>Bacteria</taxon>
        <taxon>Bacillati</taxon>
        <taxon>Actinomycetota</taxon>
        <taxon>Actinomycetes</taxon>
        <taxon>Mycobacteriales</taxon>
        <taxon>Nocardiaceae</taxon>
        <taxon>Nocardia</taxon>
    </lineage>
</organism>
<name>A0ABV8L656_9NOCA</name>
<dbReference type="Proteomes" id="UP001595767">
    <property type="component" value="Unassembled WGS sequence"/>
</dbReference>
<dbReference type="InterPro" id="IPR008538">
    <property type="entry name" value="Uma2"/>
</dbReference>
<feature type="domain" description="Putative restriction endonuclease" evidence="1">
    <location>
        <begin position="49"/>
        <end position="169"/>
    </location>
</feature>
<comment type="caution">
    <text evidence="2">The sequence shown here is derived from an EMBL/GenBank/DDBJ whole genome shotgun (WGS) entry which is preliminary data.</text>
</comment>
<dbReference type="Gene3D" id="3.90.1570.10">
    <property type="entry name" value="tt1808, chain A"/>
    <property type="match status" value="1"/>
</dbReference>
<keyword evidence="2" id="KW-0378">Hydrolase</keyword>
<dbReference type="RefSeq" id="WP_378551342.1">
    <property type="nucleotide sequence ID" value="NZ_JBHSBA010000007.1"/>
</dbReference>
<keyword evidence="2" id="KW-0255">Endonuclease</keyword>
<reference evidence="3" key="1">
    <citation type="journal article" date="2019" name="Int. J. Syst. Evol. Microbiol.">
        <title>The Global Catalogue of Microorganisms (GCM) 10K type strain sequencing project: providing services to taxonomists for standard genome sequencing and annotation.</title>
        <authorList>
            <consortium name="The Broad Institute Genomics Platform"/>
            <consortium name="The Broad Institute Genome Sequencing Center for Infectious Disease"/>
            <person name="Wu L."/>
            <person name="Ma J."/>
        </authorList>
    </citation>
    <scope>NUCLEOTIDE SEQUENCE [LARGE SCALE GENOMIC DNA]</scope>
    <source>
        <strain evidence="3">CGMCC 4.7204</strain>
    </source>
</reference>
<keyword evidence="3" id="KW-1185">Reference proteome</keyword>
<dbReference type="EMBL" id="JBHSBA010000007">
    <property type="protein sequence ID" value="MFC4126362.1"/>
    <property type="molecule type" value="Genomic_DNA"/>
</dbReference>
<evidence type="ECO:0000259" key="1">
    <source>
        <dbReference type="Pfam" id="PF05685"/>
    </source>
</evidence>
<keyword evidence="2" id="KW-0540">Nuclease</keyword>
<dbReference type="InterPro" id="IPR011335">
    <property type="entry name" value="Restrct_endonuc-II-like"/>
</dbReference>